<protein>
    <recommendedName>
        <fullName evidence="4">UDP-glucose 4-epimerase</fullName>
        <ecNumber evidence="4">5.1.3.2</ecNumber>
    </recommendedName>
</protein>
<accession>A0A0F9TIG1</accession>
<organism evidence="9">
    <name type="scientific">marine sediment metagenome</name>
    <dbReference type="NCBI Taxonomy" id="412755"/>
    <lineage>
        <taxon>unclassified sequences</taxon>
        <taxon>metagenomes</taxon>
        <taxon>ecological metagenomes</taxon>
    </lineage>
</organism>
<evidence type="ECO:0000256" key="3">
    <source>
        <dbReference type="ARBA" id="ARBA00005007"/>
    </source>
</evidence>
<dbReference type="CDD" id="cd05247">
    <property type="entry name" value="UDP_G4E_1_SDR_e"/>
    <property type="match status" value="1"/>
</dbReference>
<gene>
    <name evidence="9" type="ORF">LCGC14_0324060</name>
</gene>
<dbReference type="Pfam" id="PF01370">
    <property type="entry name" value="Epimerase"/>
    <property type="match status" value="1"/>
</dbReference>
<evidence type="ECO:0000256" key="7">
    <source>
        <dbReference type="ARBA" id="ARBA00023235"/>
    </source>
</evidence>
<dbReference type="NCBIfam" id="TIGR01179">
    <property type="entry name" value="galE"/>
    <property type="match status" value="1"/>
</dbReference>
<evidence type="ECO:0000313" key="9">
    <source>
        <dbReference type="EMBL" id="KKN81035.1"/>
    </source>
</evidence>
<evidence type="ECO:0000259" key="8">
    <source>
        <dbReference type="Pfam" id="PF01370"/>
    </source>
</evidence>
<keyword evidence="5" id="KW-0520">NAD</keyword>
<dbReference type="InterPro" id="IPR001509">
    <property type="entry name" value="Epimerase_deHydtase"/>
</dbReference>
<evidence type="ECO:0000256" key="2">
    <source>
        <dbReference type="ARBA" id="ARBA00001911"/>
    </source>
</evidence>
<dbReference type="PANTHER" id="PTHR43725">
    <property type="entry name" value="UDP-GLUCOSE 4-EPIMERASE"/>
    <property type="match status" value="1"/>
</dbReference>
<dbReference type="PANTHER" id="PTHR43725:SF47">
    <property type="entry name" value="UDP-GLUCOSE 4-EPIMERASE"/>
    <property type="match status" value="1"/>
</dbReference>
<proteinExistence type="predicted"/>
<dbReference type="GO" id="GO:0005829">
    <property type="term" value="C:cytosol"/>
    <property type="evidence" value="ECO:0007669"/>
    <property type="project" value="TreeGrafter"/>
</dbReference>
<dbReference type="GO" id="GO:0003978">
    <property type="term" value="F:UDP-glucose 4-epimerase activity"/>
    <property type="evidence" value="ECO:0007669"/>
    <property type="project" value="UniProtKB-EC"/>
</dbReference>
<name>A0A0F9TIG1_9ZZZZ</name>
<feature type="domain" description="NAD-dependent epimerase/dehydratase" evidence="8">
    <location>
        <begin position="7"/>
        <end position="265"/>
    </location>
</feature>
<dbReference type="Gene3D" id="3.40.50.720">
    <property type="entry name" value="NAD(P)-binding Rossmann-like Domain"/>
    <property type="match status" value="1"/>
</dbReference>
<comment type="cofactor">
    <cofactor evidence="2">
        <name>NAD(+)</name>
        <dbReference type="ChEBI" id="CHEBI:57540"/>
    </cofactor>
</comment>
<evidence type="ECO:0000256" key="4">
    <source>
        <dbReference type="ARBA" id="ARBA00013189"/>
    </source>
</evidence>
<comment type="pathway">
    <text evidence="3">Carbohydrate metabolism.</text>
</comment>
<sequence length="340" mass="37142">MHTNKTILVTGGAGYIGSHTCIKLLEAGYDVVVLDNFSNSSPEALRRVESLAGRPTTLVQGDINDHALLARLFGAHKIDAVIHFAGLKAVGESVEQPLRYYHNNVTGTLALCQAMQTAGVFNLVFSSSATVYGDPASLPIREDFATGATNPYGRSKLIIEEILSDLHRSAPEWNLALLRYFNPVGAHPSGRIGEDPSDIPNNLMPYIAQVAVGRRDHLSVFGSDYDTKDGTGVRDYIHVQDLAEGHVKALEWLDRKEGLKAINLGTGTGYSVLEMLKAFEKACGKPLPYKLVDRRPGDIASCYADPAMARDVLGWSAKLGLEAMCEDAWRWQRDNPKGYE</sequence>
<keyword evidence="6" id="KW-0299">Galactose metabolism</keyword>
<dbReference type="Gene3D" id="3.90.25.10">
    <property type="entry name" value="UDP-galactose 4-epimerase, domain 1"/>
    <property type="match status" value="1"/>
</dbReference>
<dbReference type="GO" id="GO:0006012">
    <property type="term" value="P:galactose metabolic process"/>
    <property type="evidence" value="ECO:0007669"/>
    <property type="project" value="UniProtKB-KW"/>
</dbReference>
<dbReference type="InterPro" id="IPR036291">
    <property type="entry name" value="NAD(P)-bd_dom_sf"/>
</dbReference>
<dbReference type="PRINTS" id="PR01713">
    <property type="entry name" value="NUCEPIMERASE"/>
</dbReference>
<comment type="catalytic activity">
    <reaction evidence="1">
        <text>UDP-alpha-D-glucose = UDP-alpha-D-galactose</text>
        <dbReference type="Rhea" id="RHEA:22168"/>
        <dbReference type="ChEBI" id="CHEBI:58885"/>
        <dbReference type="ChEBI" id="CHEBI:66914"/>
        <dbReference type="EC" id="5.1.3.2"/>
    </reaction>
</comment>
<dbReference type="AlphaFoldDB" id="A0A0F9TIG1"/>
<dbReference type="SUPFAM" id="SSF51735">
    <property type="entry name" value="NAD(P)-binding Rossmann-fold domains"/>
    <property type="match status" value="1"/>
</dbReference>
<reference evidence="9" key="1">
    <citation type="journal article" date="2015" name="Nature">
        <title>Complex archaea that bridge the gap between prokaryotes and eukaryotes.</title>
        <authorList>
            <person name="Spang A."/>
            <person name="Saw J.H."/>
            <person name="Jorgensen S.L."/>
            <person name="Zaremba-Niedzwiedzka K."/>
            <person name="Martijn J."/>
            <person name="Lind A.E."/>
            <person name="van Eijk R."/>
            <person name="Schleper C."/>
            <person name="Guy L."/>
            <person name="Ettema T.J."/>
        </authorList>
    </citation>
    <scope>NUCLEOTIDE SEQUENCE</scope>
</reference>
<dbReference type="EC" id="5.1.3.2" evidence="4"/>
<evidence type="ECO:0000256" key="1">
    <source>
        <dbReference type="ARBA" id="ARBA00000083"/>
    </source>
</evidence>
<keyword evidence="6" id="KW-0119">Carbohydrate metabolism</keyword>
<comment type="caution">
    <text evidence="9">The sequence shown here is derived from an EMBL/GenBank/DDBJ whole genome shotgun (WGS) entry which is preliminary data.</text>
</comment>
<dbReference type="EMBL" id="LAZR01000221">
    <property type="protein sequence ID" value="KKN81035.1"/>
    <property type="molecule type" value="Genomic_DNA"/>
</dbReference>
<dbReference type="InterPro" id="IPR005886">
    <property type="entry name" value="UDP_G4E"/>
</dbReference>
<evidence type="ECO:0000256" key="6">
    <source>
        <dbReference type="ARBA" id="ARBA00023144"/>
    </source>
</evidence>
<keyword evidence="7" id="KW-0413">Isomerase</keyword>
<dbReference type="NCBIfam" id="NF007956">
    <property type="entry name" value="PRK10675.1"/>
    <property type="match status" value="1"/>
</dbReference>
<evidence type="ECO:0000256" key="5">
    <source>
        <dbReference type="ARBA" id="ARBA00023027"/>
    </source>
</evidence>